<sequence length="546" mass="61910">MSHHIEKQFRNTATTPMIVSVAACVDEQGIVREIHATGGVVGTSDDQRAEAQRMHKWIRETFIGQHSFFFNAHDGTVFSAEKPHRREYPFSKQPEIHIINTIDFSPDAIADAMKGTPSLIERIMRRDFSKTQTTKGAASDRKEARAVTVGHPGYEFAPKVGTYWQDRNRPARFFMVVSTHECEGHSHVRMLRVDNGRGGEYEWTFTTASAWNDLFAPTTAGAVPGNPYAQMAAELHDVSFKPARSRRVGMPPELGMGYGLIESLFRDFIENVEFDGTEQPPAAGERYFSVISGGTYTVIDARRKPDSTDYYVTMERDGDGHRTKFTYRDHATWLATWRPADDEGEAREVVEVELRLDTKDASEALRNVGEQAHAAAEAMMDFREADAERQLNVIYRELDRKVPGWRNMGAHYENIDDVGLALRAIRSINKHMRNYQQIAETSTNEVAKLSDKNRELSSLLGVRTREVDKLKQERGGAWDAARVRREQDTMREMMRHYALLFARHHGKAALKEALATLDADTLLGLPHEHFMLLVTKCEAHSAREEV</sequence>
<dbReference type="OrthoDB" id="34173at10239"/>
<proteinExistence type="predicted"/>
<dbReference type="PROSITE" id="PS51257">
    <property type="entry name" value="PROKAR_LIPOPROTEIN"/>
    <property type="match status" value="1"/>
</dbReference>
<dbReference type="Proteomes" id="UP000018624">
    <property type="component" value="Segment"/>
</dbReference>
<dbReference type="EMBL" id="KF626668">
    <property type="protein sequence ID" value="AHB12213.1"/>
    <property type="molecule type" value="Genomic_DNA"/>
</dbReference>
<evidence type="ECO:0000313" key="2">
    <source>
        <dbReference type="Proteomes" id="UP000018624"/>
    </source>
</evidence>
<keyword evidence="2" id="KW-1185">Reference proteome</keyword>
<gene>
    <name evidence="1" type="ORF">Salvo_13</name>
</gene>
<name>V5Q7Z1_9CAUD</name>
<organism evidence="1 2">
    <name type="scientific">Xylella phage Salvo</name>
    <dbReference type="NCBI Taxonomy" id="1415147"/>
    <lineage>
        <taxon>Viruses</taxon>
        <taxon>Duplodnaviria</taxon>
        <taxon>Heunggongvirae</taxon>
        <taxon>Uroviricota</taxon>
        <taxon>Caudoviricetes</taxon>
        <taxon>Casjensviridae</taxon>
        <taxon>Salvovirus</taxon>
        <taxon>Salvovirus salvo</taxon>
    </lineage>
</organism>
<evidence type="ECO:0000313" key="1">
    <source>
        <dbReference type="EMBL" id="AHB12213.1"/>
    </source>
</evidence>
<protein>
    <submittedName>
        <fullName evidence="1">Uncharacterized protein</fullName>
    </submittedName>
</protein>
<reference evidence="1 2" key="1">
    <citation type="journal article" date="2014" name="J. Bacteriol.">
        <title>Characterization of novel virulent broad-host-range phages of Xylella fastidiosa and Xanthomonas.</title>
        <authorList>
            <person name="Ahern S.J."/>
            <person name="Das M."/>
            <person name="Bhowmick T.S."/>
            <person name="Young R."/>
            <person name="Gonzalez C.F."/>
        </authorList>
    </citation>
    <scope>NUCLEOTIDE SEQUENCE [LARGE SCALE GENOMIC DNA]</scope>
</reference>
<accession>V5Q7Z1</accession>